<proteinExistence type="predicted"/>
<reference evidence="2" key="1">
    <citation type="submission" date="2022-11" db="UniProtKB">
        <authorList>
            <consortium name="WormBaseParasite"/>
        </authorList>
    </citation>
    <scope>IDENTIFICATION</scope>
</reference>
<evidence type="ECO:0000313" key="2">
    <source>
        <dbReference type="WBParaSite" id="PS1159_v2.g12855.t2"/>
    </source>
</evidence>
<protein>
    <submittedName>
        <fullName evidence="2">Exonuclease domain-containing protein</fullName>
    </submittedName>
</protein>
<evidence type="ECO:0000313" key="1">
    <source>
        <dbReference type="Proteomes" id="UP000887580"/>
    </source>
</evidence>
<organism evidence="1 2">
    <name type="scientific">Panagrolaimus sp. PS1159</name>
    <dbReference type="NCBI Taxonomy" id="55785"/>
    <lineage>
        <taxon>Eukaryota</taxon>
        <taxon>Metazoa</taxon>
        <taxon>Ecdysozoa</taxon>
        <taxon>Nematoda</taxon>
        <taxon>Chromadorea</taxon>
        <taxon>Rhabditida</taxon>
        <taxon>Tylenchina</taxon>
        <taxon>Panagrolaimomorpha</taxon>
        <taxon>Panagrolaimoidea</taxon>
        <taxon>Panagrolaimidae</taxon>
        <taxon>Panagrolaimus</taxon>
    </lineage>
</organism>
<dbReference type="WBParaSite" id="PS1159_v2.g12855.t2">
    <property type="protein sequence ID" value="PS1159_v2.g12855.t2"/>
    <property type="gene ID" value="PS1159_v2.g12855"/>
</dbReference>
<accession>A0AC35F1I0</accession>
<sequence length="346" mass="40685">MEDGDLQLVNKFQVLSVADTVEAENKITNSSYQTFLPDSEKLYDEYSNISTLKKMKEFCAKNHILAPRNLTFSALKYHKMKEFCAKNHIIPPKNLTFSALKYHVYKLYASQFTAIQKGRQMKRAEIKDEKYQPPFDYYIVIDLECTCWADNTKKMQEIIEFPAVLIDAKNKVIVDTFQEYVKPRIHPELSEFCIDFTEYVKPRIHPELSEFCIDFTGISQETVDNAESLHKVIVLFRKWLIKNELKDPRKYLIVTDGREDIRHFLNLGLLINNLPFPHELRCFADIKVLFRKWHNGSSKFLDMMDFYGLKFEGRHHCGLDDAKNIARLVMKMCSRRNKIVPTNKMV</sequence>
<dbReference type="Proteomes" id="UP000887580">
    <property type="component" value="Unplaced"/>
</dbReference>
<name>A0AC35F1I0_9BILA</name>